<dbReference type="Proteomes" id="UP000275348">
    <property type="component" value="Unassembled WGS sequence"/>
</dbReference>
<proteinExistence type="inferred from homology"/>
<name>A0A3L9MJ31_9FLAO</name>
<evidence type="ECO:0000256" key="2">
    <source>
        <dbReference type="ARBA" id="ARBA00006742"/>
    </source>
</evidence>
<sequence>MIQTIFLQAESGGMMSILMLGGMFAIMYFFMIRPQQKKAREEKSFQAEIKRGSQVVTTSGIHGKINEIYDDAVIIETGAGKMKFEKAAISRELTLARYSKNVTKEVEKTEEEKK</sequence>
<evidence type="ECO:0000256" key="3">
    <source>
        <dbReference type="ARBA" id="ARBA00014962"/>
    </source>
</evidence>
<dbReference type="Pfam" id="PF02699">
    <property type="entry name" value="YajC"/>
    <property type="match status" value="1"/>
</dbReference>
<evidence type="ECO:0000256" key="4">
    <source>
        <dbReference type="ARBA" id="ARBA00022448"/>
    </source>
</evidence>
<evidence type="ECO:0000256" key="5">
    <source>
        <dbReference type="ARBA" id="ARBA00022475"/>
    </source>
</evidence>
<dbReference type="SMART" id="SM01323">
    <property type="entry name" value="YajC"/>
    <property type="match status" value="1"/>
</dbReference>
<feature type="transmembrane region" description="Helical" evidence="11">
    <location>
        <begin position="12"/>
        <end position="31"/>
    </location>
</feature>
<reference evidence="12 13" key="1">
    <citation type="submission" date="2018-10" db="EMBL/GenBank/DDBJ databases">
        <authorList>
            <person name="Chen X."/>
        </authorList>
    </citation>
    <scope>NUCLEOTIDE SEQUENCE [LARGE SCALE GENOMIC DNA]</scope>
    <source>
        <strain evidence="12 13">YIM 102668</strain>
    </source>
</reference>
<dbReference type="OrthoDB" id="9800132at2"/>
<keyword evidence="5" id="KW-1003">Cell membrane</keyword>
<comment type="subcellular location">
    <subcellularLocation>
        <location evidence="1">Cell membrane</location>
        <topology evidence="1">Single-pass membrane protein</topology>
    </subcellularLocation>
</comment>
<keyword evidence="8 11" id="KW-1133">Transmembrane helix</keyword>
<dbReference type="EMBL" id="RDOJ01000001">
    <property type="protein sequence ID" value="RLZ12715.1"/>
    <property type="molecule type" value="Genomic_DNA"/>
</dbReference>
<dbReference type="RefSeq" id="WP_121933293.1">
    <property type="nucleotide sequence ID" value="NZ_RDOJ01000001.1"/>
</dbReference>
<comment type="caution">
    <text evidence="12">The sequence shown here is derived from an EMBL/GenBank/DDBJ whole genome shotgun (WGS) entry which is preliminary data.</text>
</comment>
<evidence type="ECO:0000313" key="12">
    <source>
        <dbReference type="EMBL" id="RLZ12715.1"/>
    </source>
</evidence>
<evidence type="ECO:0000256" key="8">
    <source>
        <dbReference type="ARBA" id="ARBA00022989"/>
    </source>
</evidence>
<dbReference type="PANTHER" id="PTHR33909:SF1">
    <property type="entry name" value="SEC TRANSLOCON ACCESSORY COMPLEX SUBUNIT YAJC"/>
    <property type="match status" value="1"/>
</dbReference>
<keyword evidence="9" id="KW-0811">Translocation</keyword>
<dbReference type="InterPro" id="IPR003849">
    <property type="entry name" value="Preprotein_translocase_YajC"/>
</dbReference>
<keyword evidence="7" id="KW-0653">Protein transport</keyword>
<evidence type="ECO:0000256" key="1">
    <source>
        <dbReference type="ARBA" id="ARBA00004162"/>
    </source>
</evidence>
<evidence type="ECO:0000256" key="6">
    <source>
        <dbReference type="ARBA" id="ARBA00022692"/>
    </source>
</evidence>
<evidence type="ECO:0000256" key="11">
    <source>
        <dbReference type="SAM" id="Phobius"/>
    </source>
</evidence>
<evidence type="ECO:0000313" key="13">
    <source>
        <dbReference type="Proteomes" id="UP000275348"/>
    </source>
</evidence>
<organism evidence="12 13">
    <name type="scientific">Faecalibacter macacae</name>
    <dbReference type="NCBI Taxonomy" id="1859289"/>
    <lineage>
        <taxon>Bacteria</taxon>
        <taxon>Pseudomonadati</taxon>
        <taxon>Bacteroidota</taxon>
        <taxon>Flavobacteriia</taxon>
        <taxon>Flavobacteriales</taxon>
        <taxon>Weeksellaceae</taxon>
        <taxon>Faecalibacter</taxon>
    </lineage>
</organism>
<protein>
    <recommendedName>
        <fullName evidence="3">Sec translocon accessory complex subunit YajC</fullName>
    </recommendedName>
</protein>
<dbReference type="GO" id="GO:0005886">
    <property type="term" value="C:plasma membrane"/>
    <property type="evidence" value="ECO:0007669"/>
    <property type="project" value="UniProtKB-SubCell"/>
</dbReference>
<dbReference type="PRINTS" id="PR01853">
    <property type="entry name" value="YAJCTRNLCASE"/>
</dbReference>
<evidence type="ECO:0000256" key="7">
    <source>
        <dbReference type="ARBA" id="ARBA00022927"/>
    </source>
</evidence>
<comment type="similarity">
    <text evidence="2">Belongs to the YajC family.</text>
</comment>
<keyword evidence="10 11" id="KW-0472">Membrane</keyword>
<evidence type="ECO:0000256" key="10">
    <source>
        <dbReference type="ARBA" id="ARBA00023136"/>
    </source>
</evidence>
<dbReference type="AlphaFoldDB" id="A0A3L9MJ31"/>
<keyword evidence="13" id="KW-1185">Reference proteome</keyword>
<gene>
    <name evidence="12" type="primary">yajC</name>
    <name evidence="12" type="ORF">EAH69_00745</name>
</gene>
<accession>A0A3L9MJ31</accession>
<evidence type="ECO:0000256" key="9">
    <source>
        <dbReference type="ARBA" id="ARBA00023010"/>
    </source>
</evidence>
<keyword evidence="6 11" id="KW-0812">Transmembrane</keyword>
<dbReference type="PANTHER" id="PTHR33909">
    <property type="entry name" value="SEC TRANSLOCON ACCESSORY COMPLEX SUBUNIT YAJC"/>
    <property type="match status" value="1"/>
</dbReference>
<keyword evidence="4" id="KW-0813">Transport</keyword>
<dbReference type="GO" id="GO:0015031">
    <property type="term" value="P:protein transport"/>
    <property type="evidence" value="ECO:0007669"/>
    <property type="project" value="UniProtKB-KW"/>
</dbReference>
<dbReference type="NCBIfam" id="TIGR00739">
    <property type="entry name" value="yajC"/>
    <property type="match status" value="1"/>
</dbReference>